<dbReference type="GO" id="GO:0016787">
    <property type="term" value="F:hydrolase activity"/>
    <property type="evidence" value="ECO:0007669"/>
    <property type="project" value="UniProtKB-KW"/>
</dbReference>
<evidence type="ECO:0000256" key="2">
    <source>
        <dbReference type="ARBA" id="ARBA00022723"/>
    </source>
</evidence>
<dbReference type="GO" id="GO:0046872">
    <property type="term" value="F:metal ion binding"/>
    <property type="evidence" value="ECO:0007669"/>
    <property type="project" value="UniProtKB-KW"/>
</dbReference>
<keyword evidence="5" id="KW-0732">Signal</keyword>
<feature type="signal peptide" evidence="5">
    <location>
        <begin position="1"/>
        <end position="26"/>
    </location>
</feature>
<dbReference type="Gene3D" id="3.30.70.360">
    <property type="match status" value="1"/>
</dbReference>
<dbReference type="EMBL" id="CP053015">
    <property type="protein sequence ID" value="QJQ31842.1"/>
    <property type="molecule type" value="Genomic_DNA"/>
</dbReference>
<dbReference type="InterPro" id="IPR002933">
    <property type="entry name" value="Peptidase_M20"/>
</dbReference>
<dbReference type="AlphaFoldDB" id="A0A6M4AU16"/>
<organism evidence="7 8">
    <name type="scientific">Sphingomonas lacunae</name>
    <dbReference type="NCBI Taxonomy" id="2698828"/>
    <lineage>
        <taxon>Bacteria</taxon>
        <taxon>Pseudomonadati</taxon>
        <taxon>Pseudomonadota</taxon>
        <taxon>Alphaproteobacteria</taxon>
        <taxon>Sphingomonadales</taxon>
        <taxon>Sphingomonadaceae</taxon>
        <taxon>Sphingomonas</taxon>
    </lineage>
</organism>
<evidence type="ECO:0000256" key="1">
    <source>
        <dbReference type="ARBA" id="ARBA00001947"/>
    </source>
</evidence>
<feature type="domain" description="Peptidase M20 dimerisation" evidence="6">
    <location>
        <begin position="223"/>
        <end position="340"/>
    </location>
</feature>
<evidence type="ECO:0000256" key="3">
    <source>
        <dbReference type="ARBA" id="ARBA00022801"/>
    </source>
</evidence>
<keyword evidence="3 7" id="KW-0378">Hydrolase</keyword>
<comment type="cofactor">
    <cofactor evidence="1">
        <name>Zn(2+)</name>
        <dbReference type="ChEBI" id="CHEBI:29105"/>
    </cofactor>
</comment>
<evidence type="ECO:0000259" key="6">
    <source>
        <dbReference type="Pfam" id="PF07687"/>
    </source>
</evidence>
<keyword evidence="2" id="KW-0479">Metal-binding</keyword>
<dbReference type="InterPro" id="IPR036264">
    <property type="entry name" value="Bact_exopeptidase_dim_dom"/>
</dbReference>
<dbReference type="SUPFAM" id="SSF55031">
    <property type="entry name" value="Bacterial exopeptidase dimerisation domain"/>
    <property type="match status" value="1"/>
</dbReference>
<dbReference type="InterPro" id="IPR011650">
    <property type="entry name" value="Peptidase_M20_dimer"/>
</dbReference>
<accession>A0A6M4AU16</accession>
<keyword evidence="4" id="KW-0862">Zinc</keyword>
<gene>
    <name evidence="7" type="ORF">GV829_04735</name>
</gene>
<name>A0A6M4AU16_9SPHN</name>
<dbReference type="InterPro" id="IPR001261">
    <property type="entry name" value="ArgE/DapE_CS"/>
</dbReference>
<dbReference type="RefSeq" id="WP_169944345.1">
    <property type="nucleotide sequence ID" value="NZ_CP053015.1"/>
</dbReference>
<dbReference type="Proteomes" id="UP000503018">
    <property type="component" value="Chromosome"/>
</dbReference>
<dbReference type="PROSITE" id="PS00758">
    <property type="entry name" value="ARGE_DAPE_CPG2_1"/>
    <property type="match status" value="1"/>
</dbReference>
<dbReference type="Pfam" id="PF07687">
    <property type="entry name" value="M20_dimer"/>
    <property type="match status" value="1"/>
</dbReference>
<reference evidence="7 8" key="1">
    <citation type="submission" date="2020-01" db="EMBL/GenBank/DDBJ databases">
        <title>Sphingomonas sp. strain CSW-10.</title>
        <authorList>
            <person name="Chen W.-M."/>
        </authorList>
    </citation>
    <scope>NUCLEOTIDE SEQUENCE [LARGE SCALE GENOMIC DNA]</scope>
    <source>
        <strain evidence="7 8">CSW-10</strain>
    </source>
</reference>
<dbReference type="SUPFAM" id="SSF53187">
    <property type="entry name" value="Zn-dependent exopeptidases"/>
    <property type="match status" value="1"/>
</dbReference>
<proteinExistence type="predicted"/>
<protein>
    <submittedName>
        <fullName evidence="7">M20/M25/M40 family metallo-hydrolase</fullName>
    </submittedName>
</protein>
<evidence type="ECO:0000256" key="4">
    <source>
        <dbReference type="ARBA" id="ARBA00022833"/>
    </source>
</evidence>
<evidence type="ECO:0000313" key="7">
    <source>
        <dbReference type="EMBL" id="QJQ31842.1"/>
    </source>
</evidence>
<feature type="chain" id="PRO_5026754499" evidence="5">
    <location>
        <begin position="27"/>
        <end position="443"/>
    </location>
</feature>
<sequence>MKRFALTIALFAATMPFAAAPSPVLAAPSSAERRMADFVASDAPRGEALLERLVNQNSGTLNLEGVRAAGDMVRPEFEALGFAVSWIDMAETGRAGHLVATHRGNGRGKRILLIGHLDTVFEPGNPFQTYRREGNRAIGPGVGDDKGGVVVIIQALRAMQAAGTLRGADIMVVLTGDEERTGDPLPIARRDLIAAGEWADVALEYENLATSGEGETLAEYGTVARRSSGSWEIRTTGETGHSSGIFSERQGYGAAYELVRILDAFRRELPEANLTYNVGVMAGGTPASIDAAGETVSATGKTNIIASTAIARGDIRTLTVEQDERVRAAMRAIVGQHLPGTTATISFDESYPPMAPTPGNRALLERLNAVNRDLGLPVMAEYDPARRGAADSSFVAALADTMGGLGAAGGLAHADGEWIDLESLPRQALRSAALISRLSREPR</sequence>
<keyword evidence="8" id="KW-1185">Reference proteome</keyword>
<evidence type="ECO:0000256" key="5">
    <source>
        <dbReference type="SAM" id="SignalP"/>
    </source>
</evidence>
<dbReference type="PANTHER" id="PTHR43808">
    <property type="entry name" value="ACETYLORNITHINE DEACETYLASE"/>
    <property type="match status" value="1"/>
</dbReference>
<dbReference type="PANTHER" id="PTHR43808:SF32">
    <property type="entry name" value="ARGE_DAPE-RELATED DEACYLASE"/>
    <property type="match status" value="1"/>
</dbReference>
<evidence type="ECO:0000313" key="8">
    <source>
        <dbReference type="Proteomes" id="UP000503018"/>
    </source>
</evidence>
<dbReference type="Pfam" id="PF01546">
    <property type="entry name" value="Peptidase_M20"/>
    <property type="match status" value="1"/>
</dbReference>
<dbReference type="InterPro" id="IPR050072">
    <property type="entry name" value="Peptidase_M20A"/>
</dbReference>
<dbReference type="KEGG" id="slan:GV829_04735"/>
<dbReference type="Gene3D" id="3.40.630.10">
    <property type="entry name" value="Zn peptidases"/>
    <property type="match status" value="1"/>
</dbReference>